<gene>
    <name evidence="2" type="ORF">GOBAR_AA03599</name>
</gene>
<dbReference type="AlphaFoldDB" id="A0A2P5YN00"/>
<protein>
    <submittedName>
        <fullName evidence="2">Uncharacterized protein</fullName>
    </submittedName>
</protein>
<name>A0A2P5YN00_GOSBA</name>
<evidence type="ECO:0000313" key="2">
    <source>
        <dbReference type="EMBL" id="PPS16974.1"/>
    </source>
</evidence>
<evidence type="ECO:0000256" key="1">
    <source>
        <dbReference type="SAM" id="MobiDB-lite"/>
    </source>
</evidence>
<sequence>MSRVQTTTKDLSIKNEGYKSRNWMNGRHIDRGHTINKNHAMMSSMTHQINLSRGFSHPHGQIHGRACDRVKIGQKFFSNTGCDKLPHSYDMAVSKTAKTTRALSYTGMEEANEARHCQKEHRRTMSSSSGKKTDVPASKKRKGVTSSLGPTTEIRHPFLQIQLADAIQALLTTDPWGLFFEIVEPTYLEFTLELYSTFHLQTVMINFDDPGMVQFCLGGLYCLVQSTEDNDPEDITDDVPPRHEDLSAQPPPIHRPIHARFDHIDATLHQICQHFHISSPPPPCELSDDDDV</sequence>
<organism evidence="2 3">
    <name type="scientific">Gossypium barbadense</name>
    <name type="common">Sea Island cotton</name>
    <name type="synonym">Hibiscus barbadensis</name>
    <dbReference type="NCBI Taxonomy" id="3634"/>
    <lineage>
        <taxon>Eukaryota</taxon>
        <taxon>Viridiplantae</taxon>
        <taxon>Streptophyta</taxon>
        <taxon>Embryophyta</taxon>
        <taxon>Tracheophyta</taxon>
        <taxon>Spermatophyta</taxon>
        <taxon>Magnoliopsida</taxon>
        <taxon>eudicotyledons</taxon>
        <taxon>Gunneridae</taxon>
        <taxon>Pentapetalae</taxon>
        <taxon>rosids</taxon>
        <taxon>malvids</taxon>
        <taxon>Malvales</taxon>
        <taxon>Malvaceae</taxon>
        <taxon>Malvoideae</taxon>
        <taxon>Gossypium</taxon>
    </lineage>
</organism>
<dbReference type="EMBL" id="KZ662979">
    <property type="protein sequence ID" value="PPS16974.1"/>
    <property type="molecule type" value="Genomic_DNA"/>
</dbReference>
<proteinExistence type="predicted"/>
<dbReference type="Proteomes" id="UP000239757">
    <property type="component" value="Unassembled WGS sequence"/>
</dbReference>
<accession>A0A2P5YN00</accession>
<dbReference type="OrthoDB" id="1828268at2759"/>
<evidence type="ECO:0000313" key="3">
    <source>
        <dbReference type="Proteomes" id="UP000239757"/>
    </source>
</evidence>
<feature type="region of interest" description="Disordered" evidence="1">
    <location>
        <begin position="109"/>
        <end position="149"/>
    </location>
</feature>
<feature type="region of interest" description="Disordered" evidence="1">
    <location>
        <begin position="230"/>
        <end position="252"/>
    </location>
</feature>
<reference evidence="2 3" key="1">
    <citation type="submission" date="2015-01" db="EMBL/GenBank/DDBJ databases">
        <title>Genome of allotetraploid Gossypium barbadense reveals genomic plasticity and fiber elongation in cotton evolution.</title>
        <authorList>
            <person name="Chen X."/>
            <person name="Liu X."/>
            <person name="Zhao B."/>
            <person name="Zheng H."/>
            <person name="Hu Y."/>
            <person name="Lu G."/>
            <person name="Yang C."/>
            <person name="Chen J."/>
            <person name="Shan C."/>
            <person name="Zhang L."/>
            <person name="Zhou Y."/>
            <person name="Wang L."/>
            <person name="Guo W."/>
            <person name="Bai Y."/>
            <person name="Ruan J."/>
            <person name="Shangguan X."/>
            <person name="Mao Y."/>
            <person name="Jiang J."/>
            <person name="Zhu Y."/>
            <person name="Lei J."/>
            <person name="Kang H."/>
            <person name="Chen S."/>
            <person name="He X."/>
            <person name="Wang R."/>
            <person name="Wang Y."/>
            <person name="Chen J."/>
            <person name="Wang L."/>
            <person name="Yu S."/>
            <person name="Wang B."/>
            <person name="Wei J."/>
            <person name="Song S."/>
            <person name="Lu X."/>
            <person name="Gao Z."/>
            <person name="Gu W."/>
            <person name="Deng X."/>
            <person name="Ma D."/>
            <person name="Wang S."/>
            <person name="Liang W."/>
            <person name="Fang L."/>
            <person name="Cai C."/>
            <person name="Zhu X."/>
            <person name="Zhou B."/>
            <person name="Zhang Y."/>
            <person name="Chen Z."/>
            <person name="Xu S."/>
            <person name="Zhu R."/>
            <person name="Wang S."/>
            <person name="Zhang T."/>
            <person name="Zhao G."/>
        </authorList>
    </citation>
    <scope>NUCLEOTIDE SEQUENCE [LARGE SCALE GENOMIC DNA]</scope>
    <source>
        <strain evidence="3">cv. Xinhai21</strain>
        <tissue evidence="2">Leaf</tissue>
    </source>
</reference>